<evidence type="ECO:0000313" key="2">
    <source>
        <dbReference type="EMBL" id="OGY49832.1"/>
    </source>
</evidence>
<evidence type="ECO:0000256" key="1">
    <source>
        <dbReference type="SAM" id="MobiDB-lite"/>
    </source>
</evidence>
<name>A0A1G1YBV7_9BACT</name>
<organism evidence="2 3">
    <name type="scientific">Candidatus Buchananbacteria bacterium RIFCSPHIGHO2_02_FULL_45_11b</name>
    <dbReference type="NCBI Taxonomy" id="1797541"/>
    <lineage>
        <taxon>Bacteria</taxon>
        <taxon>Candidatus Buchananiibacteriota</taxon>
    </lineage>
</organism>
<feature type="region of interest" description="Disordered" evidence="1">
    <location>
        <begin position="49"/>
        <end position="80"/>
    </location>
</feature>
<comment type="caution">
    <text evidence="2">The sequence shown here is derived from an EMBL/GenBank/DDBJ whole genome shotgun (WGS) entry which is preliminary data.</text>
</comment>
<sequence>MADYRHFHHSLYDCLDRGADVLGIKKSPADIIAGLPKNIIAMADTGQKKEYKHNRPERTAKAAICDTTRKKSQTISSNKP</sequence>
<proteinExistence type="predicted"/>
<evidence type="ECO:0000313" key="3">
    <source>
        <dbReference type="Proteomes" id="UP000178501"/>
    </source>
</evidence>
<dbReference type="Proteomes" id="UP000178501">
    <property type="component" value="Unassembled WGS sequence"/>
</dbReference>
<feature type="compositionally biased region" description="Basic and acidic residues" evidence="1">
    <location>
        <begin position="49"/>
        <end position="60"/>
    </location>
</feature>
<dbReference type="EMBL" id="MHIK01000071">
    <property type="protein sequence ID" value="OGY49832.1"/>
    <property type="molecule type" value="Genomic_DNA"/>
</dbReference>
<protein>
    <submittedName>
        <fullName evidence="2">Uncharacterized protein</fullName>
    </submittedName>
</protein>
<reference evidence="2 3" key="1">
    <citation type="journal article" date="2016" name="Nat. Commun.">
        <title>Thousands of microbial genomes shed light on interconnected biogeochemical processes in an aquifer system.</title>
        <authorList>
            <person name="Anantharaman K."/>
            <person name="Brown C.T."/>
            <person name="Hug L.A."/>
            <person name="Sharon I."/>
            <person name="Castelle C.J."/>
            <person name="Probst A.J."/>
            <person name="Thomas B.C."/>
            <person name="Singh A."/>
            <person name="Wilkins M.J."/>
            <person name="Karaoz U."/>
            <person name="Brodie E.L."/>
            <person name="Williams K.H."/>
            <person name="Hubbard S.S."/>
            <person name="Banfield J.F."/>
        </authorList>
    </citation>
    <scope>NUCLEOTIDE SEQUENCE [LARGE SCALE GENOMIC DNA]</scope>
</reference>
<gene>
    <name evidence="2" type="ORF">A3J65_03540</name>
</gene>
<accession>A0A1G1YBV7</accession>
<dbReference type="AlphaFoldDB" id="A0A1G1YBV7"/>